<sequence length="206" mass="24072">MNKIILYIKMDFWIKDPTILFNKKYISQVWPYSYLSYNEKLNATTRFIILLSLLGFLLLNKVIVIVLGLIVIGGIVLLHIQTNKEGFGFGIPYKITDQQKIEENNPFSNVLMDDYKYNPNKKAADINYSSEIEEKINTKVKDFVIQENIDNNDIYSMFKNEGDKFSFEQSLRQFNTNPSTTIPNKQDDFLKFCYGKLTSEKPLIIY</sequence>
<keyword evidence="1" id="KW-1133">Transmembrane helix</keyword>
<feature type="domain" description="Minor capsid protein P9 transmembrane helices" evidence="2">
    <location>
        <begin position="12"/>
        <end position="77"/>
    </location>
</feature>
<protein>
    <recommendedName>
        <fullName evidence="2">Minor capsid protein P9 transmembrane helices domain-containing protein</fullName>
    </recommendedName>
</protein>
<dbReference type="Pfam" id="PF19066">
    <property type="entry name" value="P9_TM"/>
    <property type="match status" value="1"/>
</dbReference>
<feature type="transmembrane region" description="Helical" evidence="1">
    <location>
        <begin position="47"/>
        <end position="80"/>
    </location>
</feature>
<dbReference type="EMBL" id="MN738929">
    <property type="protein sequence ID" value="QHT31988.1"/>
    <property type="molecule type" value="Genomic_DNA"/>
</dbReference>
<dbReference type="AlphaFoldDB" id="A0A6C0ESL4"/>
<organism evidence="3">
    <name type="scientific">viral metagenome</name>
    <dbReference type="NCBI Taxonomy" id="1070528"/>
    <lineage>
        <taxon>unclassified sequences</taxon>
        <taxon>metagenomes</taxon>
        <taxon>organismal metagenomes</taxon>
    </lineage>
</organism>
<accession>A0A6C0ESL4</accession>
<evidence type="ECO:0000256" key="1">
    <source>
        <dbReference type="SAM" id="Phobius"/>
    </source>
</evidence>
<dbReference type="InterPro" id="IPR043915">
    <property type="entry name" value="P9_TM"/>
</dbReference>
<reference evidence="3" key="1">
    <citation type="journal article" date="2020" name="Nature">
        <title>Giant virus diversity and host interactions through global metagenomics.</title>
        <authorList>
            <person name="Schulz F."/>
            <person name="Roux S."/>
            <person name="Paez-Espino D."/>
            <person name="Jungbluth S."/>
            <person name="Walsh D.A."/>
            <person name="Denef V.J."/>
            <person name="McMahon K.D."/>
            <person name="Konstantinidis K.T."/>
            <person name="Eloe-Fadrosh E.A."/>
            <person name="Kyrpides N.C."/>
            <person name="Woyke T."/>
        </authorList>
    </citation>
    <scope>NUCLEOTIDE SEQUENCE</scope>
    <source>
        <strain evidence="3">GVMAG-M-3300009159-65</strain>
    </source>
</reference>
<evidence type="ECO:0000259" key="2">
    <source>
        <dbReference type="Pfam" id="PF19066"/>
    </source>
</evidence>
<proteinExistence type="predicted"/>
<evidence type="ECO:0000313" key="3">
    <source>
        <dbReference type="EMBL" id="QHT31988.1"/>
    </source>
</evidence>
<name>A0A6C0ESL4_9ZZZZ</name>
<keyword evidence="1" id="KW-0472">Membrane</keyword>
<keyword evidence="1" id="KW-0812">Transmembrane</keyword>